<dbReference type="Proteomes" id="UP000293547">
    <property type="component" value="Unassembled WGS sequence"/>
</dbReference>
<name>A0ACB6FXU1_9PLEO</name>
<evidence type="ECO:0000313" key="2">
    <source>
        <dbReference type="Proteomes" id="UP000293547"/>
    </source>
</evidence>
<organism evidence="1 2">
    <name type="scientific">Alternaria gaisen</name>
    <dbReference type="NCBI Taxonomy" id="167740"/>
    <lineage>
        <taxon>Eukaryota</taxon>
        <taxon>Fungi</taxon>
        <taxon>Dikarya</taxon>
        <taxon>Ascomycota</taxon>
        <taxon>Pezizomycotina</taxon>
        <taxon>Dothideomycetes</taxon>
        <taxon>Pleosporomycetidae</taxon>
        <taxon>Pleosporales</taxon>
        <taxon>Pleosporineae</taxon>
        <taxon>Pleosporaceae</taxon>
        <taxon>Alternaria</taxon>
        <taxon>Alternaria sect. Alternaria</taxon>
    </lineage>
</organism>
<protein>
    <submittedName>
        <fullName evidence="1">Uncharacterized protein</fullName>
    </submittedName>
</protein>
<comment type="caution">
    <text evidence="1">The sequence shown here is derived from an EMBL/GenBank/DDBJ whole genome shotgun (WGS) entry which is preliminary data.</text>
</comment>
<gene>
    <name evidence="1" type="ORF">AG0111_0g3527</name>
</gene>
<reference evidence="1 2" key="1">
    <citation type="journal article" date="2019" name="bioRxiv">
        <title>Genomics, evolutionary history and diagnostics of the Alternaria alternata species group including apple and Asian pear pathotypes.</title>
        <authorList>
            <person name="Armitage A.D."/>
            <person name="Cockerton H.M."/>
            <person name="Sreenivasaprasad S."/>
            <person name="Woodhall J.W."/>
            <person name="Lane C.R."/>
            <person name="Harrison R.J."/>
            <person name="Clarkson J.P."/>
        </authorList>
    </citation>
    <scope>NUCLEOTIDE SEQUENCE [LARGE SCALE GENOMIC DNA]</scope>
    <source>
        <strain evidence="1 2">FERA 650</strain>
    </source>
</reference>
<evidence type="ECO:0000313" key="1">
    <source>
        <dbReference type="EMBL" id="KAB2109219.1"/>
    </source>
</evidence>
<sequence>MAASLRAAHKASAVKLHGCNCDELPKSGVWEIDVSRRYNSIDGG</sequence>
<proteinExistence type="predicted"/>
<keyword evidence="2" id="KW-1185">Reference proteome</keyword>
<dbReference type="EMBL" id="PDWZ02000002">
    <property type="protein sequence ID" value="KAB2109219.1"/>
    <property type="molecule type" value="Genomic_DNA"/>
</dbReference>
<accession>A0ACB6FXU1</accession>